<gene>
    <name evidence="1" type="ORF">F2Q70_00020763</name>
</gene>
<name>A0A8S9GQU7_BRACR</name>
<proteinExistence type="predicted"/>
<organism evidence="1">
    <name type="scientific">Brassica cretica</name>
    <name type="common">Mustard</name>
    <dbReference type="NCBI Taxonomy" id="69181"/>
    <lineage>
        <taxon>Eukaryota</taxon>
        <taxon>Viridiplantae</taxon>
        <taxon>Streptophyta</taxon>
        <taxon>Embryophyta</taxon>
        <taxon>Tracheophyta</taxon>
        <taxon>Spermatophyta</taxon>
        <taxon>Magnoliopsida</taxon>
        <taxon>eudicotyledons</taxon>
        <taxon>Gunneridae</taxon>
        <taxon>Pentapetalae</taxon>
        <taxon>rosids</taxon>
        <taxon>malvids</taxon>
        <taxon>Brassicales</taxon>
        <taxon>Brassicaceae</taxon>
        <taxon>Brassiceae</taxon>
        <taxon>Brassica</taxon>
    </lineage>
</organism>
<dbReference type="AlphaFoldDB" id="A0A8S9GQU7"/>
<reference evidence="1" key="1">
    <citation type="submission" date="2019-12" db="EMBL/GenBank/DDBJ databases">
        <title>Genome sequencing and annotation of Brassica cretica.</title>
        <authorList>
            <person name="Studholme D.J."/>
            <person name="Sarris P.F."/>
        </authorList>
    </citation>
    <scope>NUCLEOTIDE SEQUENCE</scope>
    <source>
        <strain evidence="1">PFS-102/07</strain>
        <tissue evidence="1">Leaf</tissue>
    </source>
</reference>
<accession>A0A8S9GQU7</accession>
<comment type="caution">
    <text evidence="1">The sequence shown here is derived from an EMBL/GenBank/DDBJ whole genome shotgun (WGS) entry which is preliminary data.</text>
</comment>
<protein>
    <submittedName>
        <fullName evidence="1">Uncharacterized protein</fullName>
    </submittedName>
</protein>
<evidence type="ECO:0000313" key="1">
    <source>
        <dbReference type="EMBL" id="KAF2548655.1"/>
    </source>
</evidence>
<dbReference type="EMBL" id="QGKY02001925">
    <property type="protein sequence ID" value="KAF2548655.1"/>
    <property type="molecule type" value="Genomic_DNA"/>
</dbReference>
<sequence length="193" mass="21094">MSGPIEIGATSAPLDSTGEISKSNSAGVHFSAPLGSIYSKKRRKKKSLSWHPISGERKQRPWVLPVSNFVINGKRENTKSSDGGIMMIGVQSLRQRDCGQQLYGCGRCGQRLCGCGRGFVDVVSVTAKKQAQYLVYTRMDVETVVEVAVVVMEMAVVDMNEVYSRRRWMWRPLAVVAMNEAQSGGSGGGGYNR</sequence>